<evidence type="ECO:0000313" key="4">
    <source>
        <dbReference type="Proteomes" id="UP001381693"/>
    </source>
</evidence>
<reference evidence="3 4" key="1">
    <citation type="submission" date="2023-11" db="EMBL/GenBank/DDBJ databases">
        <title>Halocaridina rubra genome assembly.</title>
        <authorList>
            <person name="Smith C."/>
        </authorList>
    </citation>
    <scope>NUCLEOTIDE SEQUENCE [LARGE SCALE GENOMIC DNA]</scope>
    <source>
        <strain evidence="3">EP-1</strain>
        <tissue evidence="3">Whole</tissue>
    </source>
</reference>
<comment type="caution">
    <text evidence="3">The sequence shown here is derived from an EMBL/GenBank/DDBJ whole genome shotgun (WGS) entry which is preliminary data.</text>
</comment>
<keyword evidence="4" id="KW-1185">Reference proteome</keyword>
<feature type="signal peptide" evidence="2">
    <location>
        <begin position="1"/>
        <end position="16"/>
    </location>
</feature>
<protein>
    <submittedName>
        <fullName evidence="3">Uncharacterized protein</fullName>
    </submittedName>
</protein>
<feature type="compositionally biased region" description="Gly residues" evidence="1">
    <location>
        <begin position="56"/>
        <end position="69"/>
    </location>
</feature>
<evidence type="ECO:0000256" key="1">
    <source>
        <dbReference type="SAM" id="MobiDB-lite"/>
    </source>
</evidence>
<accession>A0AAN8XIS7</accession>
<organism evidence="3 4">
    <name type="scientific">Halocaridina rubra</name>
    <name type="common">Hawaiian red shrimp</name>
    <dbReference type="NCBI Taxonomy" id="373956"/>
    <lineage>
        <taxon>Eukaryota</taxon>
        <taxon>Metazoa</taxon>
        <taxon>Ecdysozoa</taxon>
        <taxon>Arthropoda</taxon>
        <taxon>Crustacea</taxon>
        <taxon>Multicrustacea</taxon>
        <taxon>Malacostraca</taxon>
        <taxon>Eumalacostraca</taxon>
        <taxon>Eucarida</taxon>
        <taxon>Decapoda</taxon>
        <taxon>Pleocyemata</taxon>
        <taxon>Caridea</taxon>
        <taxon>Atyoidea</taxon>
        <taxon>Atyidae</taxon>
        <taxon>Halocaridina</taxon>
    </lineage>
</organism>
<keyword evidence="2" id="KW-0732">Signal</keyword>
<feature type="chain" id="PRO_5042927441" evidence="2">
    <location>
        <begin position="17"/>
        <end position="209"/>
    </location>
</feature>
<gene>
    <name evidence="3" type="ORF">SK128_016281</name>
</gene>
<dbReference type="Proteomes" id="UP001381693">
    <property type="component" value="Unassembled WGS sequence"/>
</dbReference>
<dbReference type="EMBL" id="JAXCGZ010006178">
    <property type="protein sequence ID" value="KAK7080024.1"/>
    <property type="molecule type" value="Genomic_DNA"/>
</dbReference>
<evidence type="ECO:0000256" key="2">
    <source>
        <dbReference type="SAM" id="SignalP"/>
    </source>
</evidence>
<dbReference type="AlphaFoldDB" id="A0AAN8XIS7"/>
<name>A0AAN8XIS7_HALRR</name>
<proteinExistence type="predicted"/>
<feature type="compositionally biased region" description="Low complexity" evidence="1">
    <location>
        <begin position="45"/>
        <end position="55"/>
    </location>
</feature>
<sequence>MRIIVCVLLVAGVASAQIVRGTTVSSSRPTAASAPAGDNTIAADPAAAAAPAQTSGGAGTGAGAGAAGGAAAAGGGFGPAFFGPGLNNPLALPPNPLFVQRAQQVAASNPNIRVFVDVDGTVEFTDQFGREVEVVDQFGFEALEPIEPQEQQKLLLQSRQQEFQLRRQQLEQQLLSEFGLAQGGQAFATGTQGAGAQAQGLQRNFRIAI</sequence>
<evidence type="ECO:0000313" key="3">
    <source>
        <dbReference type="EMBL" id="KAK7080024.1"/>
    </source>
</evidence>
<feature type="region of interest" description="Disordered" evidence="1">
    <location>
        <begin position="45"/>
        <end position="69"/>
    </location>
</feature>